<organism evidence="2 3">
    <name type="scientific">Parashewanella curva</name>
    <dbReference type="NCBI Taxonomy" id="2338552"/>
    <lineage>
        <taxon>Bacteria</taxon>
        <taxon>Pseudomonadati</taxon>
        <taxon>Pseudomonadota</taxon>
        <taxon>Gammaproteobacteria</taxon>
        <taxon>Alteromonadales</taxon>
        <taxon>Shewanellaceae</taxon>
        <taxon>Parashewanella</taxon>
    </lineage>
</organism>
<dbReference type="PROSITE" id="PS51354">
    <property type="entry name" value="GLUTAREDOXIN_2"/>
    <property type="match status" value="1"/>
</dbReference>
<dbReference type="Gene3D" id="3.40.30.10">
    <property type="entry name" value="Glutaredoxin"/>
    <property type="match status" value="1"/>
</dbReference>
<dbReference type="RefSeq" id="WP_121838571.1">
    <property type="nucleotide sequence ID" value="NZ_ML014769.1"/>
</dbReference>
<evidence type="ECO:0000313" key="3">
    <source>
        <dbReference type="Proteomes" id="UP000281474"/>
    </source>
</evidence>
<evidence type="ECO:0000259" key="1">
    <source>
        <dbReference type="PROSITE" id="PS50404"/>
    </source>
</evidence>
<sequence length="119" mass="13884">MFIIRWILGRLILLFNFIFAPAKPNHSSETQSKLDELTKNLKLYQYHACPFCVKVRRAIRRLGLNVELVDAKQEQHQQDLVNLGGRSMVPCLRIEEDGKVTWMYESSDIITYLEDLSSK</sequence>
<dbReference type="GO" id="GO:0016740">
    <property type="term" value="F:transferase activity"/>
    <property type="evidence" value="ECO:0007669"/>
    <property type="project" value="UniProtKB-KW"/>
</dbReference>
<evidence type="ECO:0000313" key="2">
    <source>
        <dbReference type="EMBL" id="RLV60152.1"/>
    </source>
</evidence>
<dbReference type="PROSITE" id="PS50404">
    <property type="entry name" value="GST_NTER"/>
    <property type="match status" value="1"/>
</dbReference>
<protein>
    <submittedName>
        <fullName evidence="2">Glutathione S-transferase family protein</fullName>
    </submittedName>
</protein>
<comment type="caution">
    <text evidence="2">The sequence shown here is derived from an EMBL/GenBank/DDBJ whole genome shotgun (WGS) entry which is preliminary data.</text>
</comment>
<accession>A0A3L8Q185</accession>
<dbReference type="PANTHER" id="PTHR45288:SF2">
    <property type="entry name" value="THIOREDOXIN FAMILY PROTEIN"/>
    <property type="match status" value="1"/>
</dbReference>
<dbReference type="EMBL" id="QZEI01000020">
    <property type="protein sequence ID" value="RLV60152.1"/>
    <property type="molecule type" value="Genomic_DNA"/>
</dbReference>
<dbReference type="SUPFAM" id="SSF52833">
    <property type="entry name" value="Thioredoxin-like"/>
    <property type="match status" value="1"/>
</dbReference>
<dbReference type="PANTHER" id="PTHR45288">
    <property type="entry name" value="THIOREDOXIN FAMILY PROTEIN"/>
    <property type="match status" value="1"/>
</dbReference>
<dbReference type="InterPro" id="IPR004045">
    <property type="entry name" value="Glutathione_S-Trfase_N"/>
</dbReference>
<dbReference type="InterPro" id="IPR036249">
    <property type="entry name" value="Thioredoxin-like_sf"/>
</dbReference>
<dbReference type="PROSITE" id="PS00195">
    <property type="entry name" value="GLUTAREDOXIN_1"/>
    <property type="match status" value="1"/>
</dbReference>
<dbReference type="InterPro" id="IPR011767">
    <property type="entry name" value="GLR_AS"/>
</dbReference>
<feature type="domain" description="GST N-terminal" evidence="1">
    <location>
        <begin position="39"/>
        <end position="119"/>
    </location>
</feature>
<dbReference type="AlphaFoldDB" id="A0A3L8Q185"/>
<dbReference type="Proteomes" id="UP000281474">
    <property type="component" value="Unassembled WGS sequence"/>
</dbReference>
<keyword evidence="3" id="KW-1185">Reference proteome</keyword>
<dbReference type="OrthoDB" id="9793736at2"/>
<proteinExistence type="predicted"/>
<gene>
    <name evidence="2" type="ORF">D5018_08435</name>
</gene>
<name>A0A3L8Q185_9GAMM</name>
<reference evidence="2 3" key="1">
    <citation type="submission" date="2018-09" db="EMBL/GenBank/DDBJ databases">
        <title>Phylogeny of the Shewanellaceae, and recommendation for two new genera, Pseudoshewanella and Parashewanella.</title>
        <authorList>
            <person name="Wang G."/>
        </authorList>
    </citation>
    <scope>NUCLEOTIDE SEQUENCE [LARGE SCALE GENOMIC DNA]</scope>
    <source>
        <strain evidence="2 3">C51</strain>
    </source>
</reference>
<dbReference type="Pfam" id="PF13417">
    <property type="entry name" value="GST_N_3"/>
    <property type="match status" value="1"/>
</dbReference>
<keyword evidence="2" id="KW-0808">Transferase</keyword>